<dbReference type="SUPFAM" id="SSF50346">
    <property type="entry name" value="PRC-barrel domain"/>
    <property type="match status" value="1"/>
</dbReference>
<dbReference type="Pfam" id="PF05239">
    <property type="entry name" value="PRC"/>
    <property type="match status" value="1"/>
</dbReference>
<dbReference type="AlphaFoldDB" id="A0A1A7R3D2"/>
<feature type="domain" description="PRC-barrel" evidence="1">
    <location>
        <begin position="23"/>
        <end position="63"/>
    </location>
</feature>
<evidence type="ECO:0000313" key="3">
    <source>
        <dbReference type="Proteomes" id="UP000248987"/>
    </source>
</evidence>
<sequence length="168" mass="19417">MDTDKEKNIFYLEELSDYEVADSDKDVRGWEVKDKDGRVVGEVDNMLVNKNTERVVYLDIEVDPSIIEANHKPYNIREKGGVHGFLNEDGENHLILPIGLAHLNLDNKIVSTDNINHDTFAETKRIKKGAPIDRDYEVIILDSYVRSDEAKNYPKYDQFYDNAAFEQH</sequence>
<dbReference type="InterPro" id="IPR027275">
    <property type="entry name" value="PRC-brl_dom"/>
</dbReference>
<dbReference type="Gene3D" id="3.90.50.10">
    <property type="entry name" value="Photosynthetic Reaction Center, subunit H, domain 2"/>
    <property type="match status" value="1"/>
</dbReference>
<dbReference type="GO" id="GO:0019684">
    <property type="term" value="P:photosynthesis, light reaction"/>
    <property type="evidence" value="ECO:0007669"/>
    <property type="project" value="InterPro"/>
</dbReference>
<dbReference type="InterPro" id="IPR011033">
    <property type="entry name" value="PRC_barrel-like_sf"/>
</dbReference>
<dbReference type="Proteomes" id="UP000248987">
    <property type="component" value="Unassembled WGS sequence"/>
</dbReference>
<accession>A0A1A7R3D2</accession>
<organism evidence="2 3">
    <name type="scientific">Gelidibacter algens</name>
    <dbReference type="NCBI Taxonomy" id="49280"/>
    <lineage>
        <taxon>Bacteria</taxon>
        <taxon>Pseudomonadati</taxon>
        <taxon>Bacteroidota</taxon>
        <taxon>Flavobacteriia</taxon>
        <taxon>Flavobacteriales</taxon>
        <taxon>Flavobacteriaceae</taxon>
        <taxon>Gelidibacter</taxon>
    </lineage>
</organism>
<name>A0A1A7R3D2_9FLAO</name>
<dbReference type="STRING" id="49280.A9996_06810"/>
<dbReference type="GO" id="GO:0030077">
    <property type="term" value="C:plasma membrane light-harvesting complex"/>
    <property type="evidence" value="ECO:0007669"/>
    <property type="project" value="InterPro"/>
</dbReference>
<comment type="caution">
    <text evidence="2">The sequence shown here is derived from an EMBL/GenBank/DDBJ whole genome shotgun (WGS) entry which is preliminary data.</text>
</comment>
<reference evidence="2 3" key="1">
    <citation type="submission" date="2018-06" db="EMBL/GenBank/DDBJ databases">
        <title>Genomic Encyclopedia of Archaeal and Bacterial Type Strains, Phase II (KMG-II): from individual species to whole genera.</title>
        <authorList>
            <person name="Goeker M."/>
        </authorList>
    </citation>
    <scope>NUCLEOTIDE SEQUENCE [LARGE SCALE GENOMIC DNA]</scope>
    <source>
        <strain evidence="2 3">DSM 12408</strain>
    </source>
</reference>
<dbReference type="RefSeq" id="WP_066432564.1">
    <property type="nucleotide sequence ID" value="NZ_LZRN01000010.1"/>
</dbReference>
<evidence type="ECO:0000259" key="1">
    <source>
        <dbReference type="Pfam" id="PF05239"/>
    </source>
</evidence>
<evidence type="ECO:0000313" key="2">
    <source>
        <dbReference type="EMBL" id="RAJ27715.1"/>
    </source>
</evidence>
<dbReference type="InterPro" id="IPR014747">
    <property type="entry name" value="Bac_photo_RC_H_C"/>
</dbReference>
<keyword evidence="3" id="KW-1185">Reference proteome</keyword>
<protein>
    <submittedName>
        <fullName evidence="2">PRC-barrel domain protein</fullName>
    </submittedName>
</protein>
<dbReference type="EMBL" id="QLLQ01000001">
    <property type="protein sequence ID" value="RAJ27715.1"/>
    <property type="molecule type" value="Genomic_DNA"/>
</dbReference>
<dbReference type="OrthoDB" id="1422173at2"/>
<gene>
    <name evidence="2" type="ORF">LX77_00289</name>
</gene>
<proteinExistence type="predicted"/>